<sequence>MVSWTSSSSNGCAPSSVEYQRSIEELGGSLGRKRVKRIKYEKRSVVWMRGFKTELAGKEYSSRHATKEKILARHATGILYGTGGQSSSIKNQTRLRIQASALDFVGMF</sequence>
<protein>
    <submittedName>
        <fullName evidence="1">Uncharacterized protein</fullName>
    </submittedName>
</protein>
<evidence type="ECO:0000313" key="2">
    <source>
        <dbReference type="Proteomes" id="UP000215914"/>
    </source>
</evidence>
<organism evidence="1 2">
    <name type="scientific">Helianthus annuus</name>
    <name type="common">Common sunflower</name>
    <dbReference type="NCBI Taxonomy" id="4232"/>
    <lineage>
        <taxon>Eukaryota</taxon>
        <taxon>Viridiplantae</taxon>
        <taxon>Streptophyta</taxon>
        <taxon>Embryophyta</taxon>
        <taxon>Tracheophyta</taxon>
        <taxon>Spermatophyta</taxon>
        <taxon>Magnoliopsida</taxon>
        <taxon>eudicotyledons</taxon>
        <taxon>Gunneridae</taxon>
        <taxon>Pentapetalae</taxon>
        <taxon>asterids</taxon>
        <taxon>campanulids</taxon>
        <taxon>Asterales</taxon>
        <taxon>Asteraceae</taxon>
        <taxon>Asteroideae</taxon>
        <taxon>Heliantheae alliance</taxon>
        <taxon>Heliantheae</taxon>
        <taxon>Helianthus</taxon>
    </lineage>
</organism>
<reference evidence="1" key="2">
    <citation type="submission" date="2020-06" db="EMBL/GenBank/DDBJ databases">
        <title>Helianthus annuus Genome sequencing and assembly Release 2.</title>
        <authorList>
            <person name="Gouzy J."/>
            <person name="Langlade N."/>
            <person name="Munos S."/>
        </authorList>
    </citation>
    <scope>NUCLEOTIDE SEQUENCE</scope>
    <source>
        <tissue evidence="1">Leaves</tissue>
    </source>
</reference>
<comment type="caution">
    <text evidence="1">The sequence shown here is derived from an EMBL/GenBank/DDBJ whole genome shotgun (WGS) entry which is preliminary data.</text>
</comment>
<reference evidence="1" key="1">
    <citation type="journal article" date="2017" name="Nature">
        <title>The sunflower genome provides insights into oil metabolism, flowering and Asterid evolution.</title>
        <authorList>
            <person name="Badouin H."/>
            <person name="Gouzy J."/>
            <person name="Grassa C.J."/>
            <person name="Murat F."/>
            <person name="Staton S.E."/>
            <person name="Cottret L."/>
            <person name="Lelandais-Briere C."/>
            <person name="Owens G.L."/>
            <person name="Carrere S."/>
            <person name="Mayjonade B."/>
            <person name="Legrand L."/>
            <person name="Gill N."/>
            <person name="Kane N.C."/>
            <person name="Bowers J.E."/>
            <person name="Hubner S."/>
            <person name="Bellec A."/>
            <person name="Berard A."/>
            <person name="Berges H."/>
            <person name="Blanchet N."/>
            <person name="Boniface M.C."/>
            <person name="Brunel D."/>
            <person name="Catrice O."/>
            <person name="Chaidir N."/>
            <person name="Claudel C."/>
            <person name="Donnadieu C."/>
            <person name="Faraut T."/>
            <person name="Fievet G."/>
            <person name="Helmstetter N."/>
            <person name="King M."/>
            <person name="Knapp S.J."/>
            <person name="Lai Z."/>
            <person name="Le Paslier M.C."/>
            <person name="Lippi Y."/>
            <person name="Lorenzon L."/>
            <person name="Mandel J.R."/>
            <person name="Marage G."/>
            <person name="Marchand G."/>
            <person name="Marquand E."/>
            <person name="Bret-Mestries E."/>
            <person name="Morien E."/>
            <person name="Nambeesan S."/>
            <person name="Nguyen T."/>
            <person name="Pegot-Espagnet P."/>
            <person name="Pouilly N."/>
            <person name="Raftis F."/>
            <person name="Sallet E."/>
            <person name="Schiex T."/>
            <person name="Thomas J."/>
            <person name="Vandecasteele C."/>
            <person name="Vares D."/>
            <person name="Vear F."/>
            <person name="Vautrin S."/>
            <person name="Crespi M."/>
            <person name="Mangin B."/>
            <person name="Burke J.M."/>
            <person name="Salse J."/>
            <person name="Munos S."/>
            <person name="Vincourt P."/>
            <person name="Rieseberg L.H."/>
            <person name="Langlade N.B."/>
        </authorList>
    </citation>
    <scope>NUCLEOTIDE SEQUENCE</scope>
    <source>
        <tissue evidence="1">Leaves</tissue>
    </source>
</reference>
<evidence type="ECO:0000313" key="1">
    <source>
        <dbReference type="EMBL" id="KAF5813646.1"/>
    </source>
</evidence>
<gene>
    <name evidence="1" type="ORF">HanXRQr2_Chr03g0101241</name>
</gene>
<keyword evidence="2" id="KW-1185">Reference proteome</keyword>
<dbReference type="Proteomes" id="UP000215914">
    <property type="component" value="Unassembled WGS sequence"/>
</dbReference>
<dbReference type="Gramene" id="mRNA:HanXRQr2_Chr03g0101241">
    <property type="protein sequence ID" value="mRNA:HanXRQr2_Chr03g0101241"/>
    <property type="gene ID" value="HanXRQr2_Chr03g0101241"/>
</dbReference>
<accession>A0A9K3JEU1</accession>
<dbReference type="AlphaFoldDB" id="A0A9K3JEU1"/>
<dbReference type="EMBL" id="MNCJ02000318">
    <property type="protein sequence ID" value="KAF5813646.1"/>
    <property type="molecule type" value="Genomic_DNA"/>
</dbReference>
<name>A0A9K3JEU1_HELAN</name>
<proteinExistence type="predicted"/>